<dbReference type="OrthoDB" id="5279008at2759"/>
<feature type="compositionally biased region" description="Acidic residues" evidence="1">
    <location>
        <begin position="29"/>
        <end position="38"/>
    </location>
</feature>
<sequence length="369" mass="41652">MAKHNHVPRDSMSLQKEDFPCDITADTYPSDEEPTEQSDFDLELELAINKPLPNKPARLKPIFPAQEIDLDFLKLGVSKPIPPDPSPANLILSELPNKVLTTLCTHLELDSLLALRSTNRPLRRELAPNFNALFTRVKICLTPRSLALLEALSIHEEIAAKIEHMTIGTETLSQYLICMENMEGDEEVVEEQRRQFAAVLNEENDARTFMADALTGCLMRLPNLHTILIEDRPVQKPASSSSSAPSEYRTFMGSAHISRRTGIDFSWNGPYDNTFPSWSRQYTFIAVFCTLRNLRIMGSVVTLDLLVGGYEDTEGTVRLCEPFDHTKRIAREAMVRHLSCLDFRDVDQQGSWVRGLRDIHSALMTARGV</sequence>
<gene>
    <name evidence="3" type="ORF">K504DRAFT_501066</name>
</gene>
<organism evidence="3 4">
    <name type="scientific">Pleomassaria siparia CBS 279.74</name>
    <dbReference type="NCBI Taxonomy" id="1314801"/>
    <lineage>
        <taxon>Eukaryota</taxon>
        <taxon>Fungi</taxon>
        <taxon>Dikarya</taxon>
        <taxon>Ascomycota</taxon>
        <taxon>Pezizomycotina</taxon>
        <taxon>Dothideomycetes</taxon>
        <taxon>Pleosporomycetidae</taxon>
        <taxon>Pleosporales</taxon>
        <taxon>Pleomassariaceae</taxon>
        <taxon>Pleomassaria</taxon>
    </lineage>
</organism>
<accession>A0A6G1KED9</accession>
<keyword evidence="4" id="KW-1185">Reference proteome</keyword>
<evidence type="ECO:0000313" key="4">
    <source>
        <dbReference type="Proteomes" id="UP000799428"/>
    </source>
</evidence>
<dbReference type="InterPro" id="IPR001810">
    <property type="entry name" value="F-box_dom"/>
</dbReference>
<reference evidence="3" key="1">
    <citation type="journal article" date="2020" name="Stud. Mycol.">
        <title>101 Dothideomycetes genomes: a test case for predicting lifestyles and emergence of pathogens.</title>
        <authorList>
            <person name="Haridas S."/>
            <person name="Albert R."/>
            <person name="Binder M."/>
            <person name="Bloem J."/>
            <person name="Labutti K."/>
            <person name="Salamov A."/>
            <person name="Andreopoulos B."/>
            <person name="Baker S."/>
            <person name="Barry K."/>
            <person name="Bills G."/>
            <person name="Bluhm B."/>
            <person name="Cannon C."/>
            <person name="Castanera R."/>
            <person name="Culley D."/>
            <person name="Daum C."/>
            <person name="Ezra D."/>
            <person name="Gonzalez J."/>
            <person name="Henrissat B."/>
            <person name="Kuo A."/>
            <person name="Liang C."/>
            <person name="Lipzen A."/>
            <person name="Lutzoni F."/>
            <person name="Magnuson J."/>
            <person name="Mondo S."/>
            <person name="Nolan M."/>
            <person name="Ohm R."/>
            <person name="Pangilinan J."/>
            <person name="Park H.-J."/>
            <person name="Ramirez L."/>
            <person name="Alfaro M."/>
            <person name="Sun H."/>
            <person name="Tritt A."/>
            <person name="Yoshinaga Y."/>
            <person name="Zwiers L.-H."/>
            <person name="Turgeon B."/>
            <person name="Goodwin S."/>
            <person name="Spatafora J."/>
            <person name="Crous P."/>
            <person name="Grigoriev I."/>
        </authorList>
    </citation>
    <scope>NUCLEOTIDE SEQUENCE</scope>
    <source>
        <strain evidence="3">CBS 279.74</strain>
    </source>
</reference>
<evidence type="ECO:0000256" key="1">
    <source>
        <dbReference type="SAM" id="MobiDB-lite"/>
    </source>
</evidence>
<proteinExistence type="predicted"/>
<dbReference type="AlphaFoldDB" id="A0A6G1KED9"/>
<evidence type="ECO:0000259" key="2">
    <source>
        <dbReference type="PROSITE" id="PS50181"/>
    </source>
</evidence>
<evidence type="ECO:0000313" key="3">
    <source>
        <dbReference type="EMBL" id="KAF2711140.1"/>
    </source>
</evidence>
<feature type="domain" description="F-box" evidence="2">
    <location>
        <begin position="89"/>
        <end position="137"/>
    </location>
</feature>
<dbReference type="Proteomes" id="UP000799428">
    <property type="component" value="Unassembled WGS sequence"/>
</dbReference>
<feature type="region of interest" description="Disordered" evidence="1">
    <location>
        <begin position="1"/>
        <end position="38"/>
    </location>
</feature>
<dbReference type="PROSITE" id="PS50181">
    <property type="entry name" value="FBOX"/>
    <property type="match status" value="1"/>
</dbReference>
<dbReference type="EMBL" id="MU005768">
    <property type="protein sequence ID" value="KAF2711140.1"/>
    <property type="molecule type" value="Genomic_DNA"/>
</dbReference>
<protein>
    <recommendedName>
        <fullName evidence="2">F-box domain-containing protein</fullName>
    </recommendedName>
</protein>
<name>A0A6G1KED9_9PLEO</name>